<keyword evidence="3" id="KW-1185">Reference proteome</keyword>
<dbReference type="Proteomes" id="UP000321534">
    <property type="component" value="Unassembled WGS sequence"/>
</dbReference>
<gene>
    <name evidence="2" type="ORF">TAE01_04140</name>
</gene>
<dbReference type="AlphaFoldDB" id="A0A512CWL6"/>
<feature type="compositionally biased region" description="Basic and acidic residues" evidence="1">
    <location>
        <begin position="1"/>
        <end position="15"/>
    </location>
</feature>
<proteinExistence type="predicted"/>
<accession>A0A512CWL6</accession>
<name>A0A512CWL6_9MICO</name>
<protein>
    <submittedName>
        <fullName evidence="2">Uncharacterized protein</fullName>
    </submittedName>
</protein>
<dbReference type="EMBL" id="BJYX01000001">
    <property type="protein sequence ID" value="GEO28604.1"/>
    <property type="molecule type" value="Genomic_DNA"/>
</dbReference>
<evidence type="ECO:0000313" key="3">
    <source>
        <dbReference type="Proteomes" id="UP000321534"/>
    </source>
</evidence>
<evidence type="ECO:0000313" key="2">
    <source>
        <dbReference type="EMBL" id="GEO28604.1"/>
    </source>
</evidence>
<feature type="region of interest" description="Disordered" evidence="1">
    <location>
        <begin position="1"/>
        <end position="87"/>
    </location>
</feature>
<sequence>MGVVDVRQDRGPCRGDRRHRDRPGVDRDAVSPQHGGEGQHGHRTGQGMRPTEHFLPPFSRRQTLASPADTAAGTPTSDPDSGAPRQT</sequence>
<feature type="compositionally biased region" description="Polar residues" evidence="1">
    <location>
        <begin position="73"/>
        <end position="87"/>
    </location>
</feature>
<evidence type="ECO:0000256" key="1">
    <source>
        <dbReference type="SAM" id="MobiDB-lite"/>
    </source>
</evidence>
<organism evidence="2 3">
    <name type="scientific">Terrabacter aerolatus</name>
    <dbReference type="NCBI Taxonomy" id="422442"/>
    <lineage>
        <taxon>Bacteria</taxon>
        <taxon>Bacillati</taxon>
        <taxon>Actinomycetota</taxon>
        <taxon>Actinomycetes</taxon>
        <taxon>Micrococcales</taxon>
        <taxon>Intrasporangiaceae</taxon>
        <taxon>Terrabacter</taxon>
    </lineage>
</organism>
<comment type="caution">
    <text evidence="2">The sequence shown here is derived from an EMBL/GenBank/DDBJ whole genome shotgun (WGS) entry which is preliminary data.</text>
</comment>
<reference evidence="2 3" key="1">
    <citation type="submission" date="2019-07" db="EMBL/GenBank/DDBJ databases">
        <title>Whole genome shotgun sequence of Terrabacter aerolatus NBRC 106305.</title>
        <authorList>
            <person name="Hosoyama A."/>
            <person name="Uohara A."/>
            <person name="Ohji S."/>
            <person name="Ichikawa N."/>
        </authorList>
    </citation>
    <scope>NUCLEOTIDE SEQUENCE [LARGE SCALE GENOMIC DNA]</scope>
    <source>
        <strain evidence="2 3">NBRC 106305</strain>
    </source>
</reference>